<dbReference type="KEGG" id="mmob:F6R98_13965"/>
<dbReference type="EMBL" id="CP044205">
    <property type="protein sequence ID" value="QFY43589.1"/>
    <property type="molecule type" value="Genomic_DNA"/>
</dbReference>
<proteinExistence type="predicted"/>
<keyword evidence="2" id="KW-1185">Reference proteome</keyword>
<dbReference type="InterPro" id="IPR036909">
    <property type="entry name" value="Cyt_c-like_dom_sf"/>
</dbReference>
<protein>
    <submittedName>
        <fullName evidence="1">Cytochrome c</fullName>
    </submittedName>
</protein>
<organism evidence="1 2">
    <name type="scientific">Candidatus Methylospira mobilis</name>
    <dbReference type="NCBI Taxonomy" id="1808979"/>
    <lineage>
        <taxon>Bacteria</taxon>
        <taxon>Pseudomonadati</taxon>
        <taxon>Pseudomonadota</taxon>
        <taxon>Gammaproteobacteria</taxon>
        <taxon>Methylococcales</taxon>
        <taxon>Methylococcaceae</taxon>
        <taxon>Candidatus Methylospira</taxon>
    </lineage>
</organism>
<sequence>MPVNFFKKDVRRSADNVRLWAAVRAWLSIILPAAATLSSVAASAIELPEPGQLESLSDVARQSIGVIEPHESTEAQPVIVNYVGLPLDVLLTRWFGESWKAPDTEVVFFARDGYRSSITGERLQRFRAYLAFARADGAAFEIDNPAQNQKGVALGPYYLVWDNRAAPELLRQGGNGWPYQVTRIKLRKAADDQVLLPNNADARLMLGYAATREYCLTCHRIHGLGGEKYKEDLVRAACRWSDADLQAWIGNPGRIRPGTTMPPLALSVAQRNDVIVNIVHYLDAMKSADATACPR</sequence>
<evidence type="ECO:0000313" key="2">
    <source>
        <dbReference type="Proteomes" id="UP000325755"/>
    </source>
</evidence>
<dbReference type="Proteomes" id="UP000325755">
    <property type="component" value="Chromosome"/>
</dbReference>
<gene>
    <name evidence="1" type="ORF">F6R98_13965</name>
</gene>
<dbReference type="GO" id="GO:0009055">
    <property type="term" value="F:electron transfer activity"/>
    <property type="evidence" value="ECO:0007669"/>
    <property type="project" value="InterPro"/>
</dbReference>
<dbReference type="GO" id="GO:0020037">
    <property type="term" value="F:heme binding"/>
    <property type="evidence" value="ECO:0007669"/>
    <property type="project" value="InterPro"/>
</dbReference>
<reference evidence="1 2" key="1">
    <citation type="submission" date="2019-09" db="EMBL/GenBank/DDBJ databases">
        <title>Ecophysiology of the spiral-shaped methanotroph Methylospira mobilis as revealed by the complete genome sequence.</title>
        <authorList>
            <person name="Oshkin I.Y."/>
            <person name="Dedysh S.N."/>
            <person name="Miroshnikov K."/>
            <person name="Danilova O.V."/>
            <person name="Hakobyan A."/>
            <person name="Liesack W."/>
        </authorList>
    </citation>
    <scope>NUCLEOTIDE SEQUENCE [LARGE SCALE GENOMIC DNA]</scope>
    <source>
        <strain evidence="1 2">Shm1</strain>
    </source>
</reference>
<dbReference type="AlphaFoldDB" id="A0A5Q0BJ50"/>
<dbReference type="SUPFAM" id="SSF46626">
    <property type="entry name" value="Cytochrome c"/>
    <property type="match status" value="1"/>
</dbReference>
<dbReference type="Gene3D" id="1.10.760.10">
    <property type="entry name" value="Cytochrome c-like domain"/>
    <property type="match status" value="1"/>
</dbReference>
<dbReference type="OrthoDB" id="9809720at2"/>
<dbReference type="InParanoid" id="A0A5Q0BJ50"/>
<name>A0A5Q0BJ50_9GAMM</name>
<evidence type="ECO:0000313" key="1">
    <source>
        <dbReference type="EMBL" id="QFY43589.1"/>
    </source>
</evidence>
<dbReference type="RefSeq" id="WP_153249572.1">
    <property type="nucleotide sequence ID" value="NZ_CP044205.1"/>
</dbReference>
<accession>A0A5Q0BJ50</accession>